<dbReference type="AlphaFoldDB" id="A0A9E7PP61"/>
<dbReference type="SUPFAM" id="SSF52540">
    <property type="entry name" value="P-loop containing nucleoside triphosphate hydrolases"/>
    <property type="match status" value="1"/>
</dbReference>
<evidence type="ECO:0000313" key="1">
    <source>
        <dbReference type="EMBL" id="UUX92486.1"/>
    </source>
</evidence>
<dbReference type="KEGG" id="mend:L6E24_14320"/>
<name>A0A9E7PP61_9EURY</name>
<organism evidence="1 2">
    <name type="scientific">Methanoplanus endosymbiosus</name>
    <dbReference type="NCBI Taxonomy" id="33865"/>
    <lineage>
        <taxon>Archaea</taxon>
        <taxon>Methanobacteriati</taxon>
        <taxon>Methanobacteriota</taxon>
        <taxon>Stenosarchaea group</taxon>
        <taxon>Methanomicrobia</taxon>
        <taxon>Methanomicrobiales</taxon>
        <taxon>Methanomicrobiaceae</taxon>
        <taxon>Methanoplanus</taxon>
    </lineage>
</organism>
<dbReference type="NCBIfam" id="NF033441">
    <property type="entry name" value="BREX_BrxC"/>
    <property type="match status" value="1"/>
</dbReference>
<gene>
    <name evidence="1" type="primary">brxC</name>
    <name evidence="1" type="ORF">L6E24_14320</name>
</gene>
<dbReference type="InterPro" id="IPR027417">
    <property type="entry name" value="P-loop_NTPase"/>
</dbReference>
<accession>A0A9E7PP61</accession>
<dbReference type="InterPro" id="IPR047679">
    <property type="entry name" value="BREX_BrxC"/>
</dbReference>
<keyword evidence="2" id="KW-1185">Reference proteome</keyword>
<sequence length="1155" mass="129848">MATITNNEVFFKDPTTYTIPNDGVAKVAPLSREDKNDWIVARYELENFVCKGSYHEGLRRILQSYLDHLDKASQPAVWVSGFFGCGKSHLVRILDFLWRDIEFSGGITARGLCTLPDDVKVLLKELSTETKRNGGIWSAAGTMSAGSGDGPRTDLLQLVLRSAGLPENIEVARVHLWLEECGILDDVREYLISIDKEKDLLHPFVSPKFIEAVIKFHPDYSGDEDPKDVKDDLRREFRTSSGISNTEMVSMLNQIFLMQSENKDKLPLVLIILDEVQQYLTIGDGSDKLLDFQEAVEECCRRFSGKVLFIATGQEALQANTQLQRLQGRFSEKVILESKDVDTVLRETVLLKKESMKPELRSVLDRVNGEISRHISNSKLAHRQEDDRFILSDYPLLPTRKRFWERVLASVDPDGMGNQLRNQLRLVFDGLKDYAGCDIGHFIPADYIYTQNKRYLRQNYILTQNVDDLISRENDGTEKGELRSRICATIFLIQHIDPSYGIKAEPETICDLMVSDLISGSESLRQSVPLLLEDMHTRGVLAHIDTEYRIQTEEGSVWEGDYQKRRAKFKGDDTRIIDERVKFIKSRMSGILGSVNLIQGESRTPRNIKVTYFGDERPKTEKDIPIWVRNGWDIPEKDVINECAAEGNESSIVTVFIPLEFNDDLKNEIAGYLAADRVIDRKGTPNTQDGIQAKQNIETKRERHKARAERIVDDILRDAKVILGGGTVVPGDSVSECIKDASNRAMVRMYPKFDDGDAAGWDKVVKAVSREEQSPLSKIGFGRDPKEHPVCREILKRLNSEKKGNELLKALGEPPFGWPKDAINAGLIVLVASEYVNVKLNNRPAGAVDLNARNIGNASFEVEDVVLSTNEKFGARKMYAELGLSGKSGKETEEAGLFLEKLNALAKSTGGDAPLPYAAEPPYLSELAGYSGNSLVKELNERREVILSDIKLWKATAELIDSRSKEWATFSRLLDHSEGLPDYDLFDGEAKSVIAGRSLLSDPDPVEPLLSDLRNSIRDYYTAGAGSVNKARKEVTDSLESDSYCRELADDKRESLLKEYGLDDEFTVTVGSDEEIFTQLRKVPVNSLKSRAELTRSYLPKIKERIARMLEPETVVISLKSPVTIKSSEELEDYLLSVKEEAEKALNDGNPVMLR</sequence>
<dbReference type="Proteomes" id="UP001060368">
    <property type="component" value="Chromosome"/>
</dbReference>
<dbReference type="EMBL" id="CP096115">
    <property type="protein sequence ID" value="UUX92486.1"/>
    <property type="molecule type" value="Genomic_DNA"/>
</dbReference>
<evidence type="ECO:0000313" key="2">
    <source>
        <dbReference type="Proteomes" id="UP001060368"/>
    </source>
</evidence>
<dbReference type="GeneID" id="74308903"/>
<reference evidence="1" key="1">
    <citation type="submission" date="2022-04" db="EMBL/GenBank/DDBJ databases">
        <title>Complete genome of Methanoplanus endosymbiosus DSM 3599.</title>
        <authorList>
            <person name="Chen S.-C."/>
            <person name="You Y.-T."/>
            <person name="Zhou Y.-Z."/>
            <person name="Lai M.-C."/>
        </authorList>
    </citation>
    <scope>NUCLEOTIDE SEQUENCE</scope>
    <source>
        <strain evidence="1">DSM 3599</strain>
    </source>
</reference>
<proteinExistence type="predicted"/>
<dbReference type="RefSeq" id="WP_257742634.1">
    <property type="nucleotide sequence ID" value="NZ_CP096115.1"/>
</dbReference>
<protein>
    <submittedName>
        <fullName evidence="1">BREX system P-loop protein BrxC</fullName>
    </submittedName>
</protein>